<evidence type="ECO:0000256" key="7">
    <source>
        <dbReference type="SAM" id="MobiDB-lite"/>
    </source>
</evidence>
<evidence type="ECO:0000256" key="6">
    <source>
        <dbReference type="RuleBase" id="RU363014"/>
    </source>
</evidence>
<evidence type="ECO:0000313" key="10">
    <source>
        <dbReference type="Proteomes" id="UP000233524"/>
    </source>
</evidence>
<feature type="compositionally biased region" description="Basic and acidic residues" evidence="7">
    <location>
        <begin position="1"/>
        <end position="11"/>
    </location>
</feature>
<comment type="caution">
    <text evidence="9">The sequence shown here is derived from an EMBL/GenBank/DDBJ whole genome shotgun (WGS) entry which is preliminary data.</text>
</comment>
<dbReference type="Pfam" id="PF13616">
    <property type="entry name" value="Rotamase_3"/>
    <property type="match status" value="1"/>
</dbReference>
<comment type="similarity">
    <text evidence="2">Belongs to the PpiC/parvulin rotamase family. PIN4 subfamily.</text>
</comment>
<feature type="compositionally biased region" description="Basic and acidic residues" evidence="7">
    <location>
        <begin position="20"/>
        <end position="29"/>
    </location>
</feature>
<dbReference type="GO" id="GO:0003755">
    <property type="term" value="F:peptidyl-prolyl cis-trans isomerase activity"/>
    <property type="evidence" value="ECO:0007669"/>
    <property type="project" value="UniProtKB-UniRule"/>
</dbReference>
<dbReference type="InterPro" id="IPR000297">
    <property type="entry name" value="PPIase_PpiC"/>
</dbReference>
<reference evidence="9 10" key="1">
    <citation type="journal article" date="2017" name="G3 (Bethesda)">
        <title>First Draft Genome Sequence of the Pathogenic Fungus Lomentospora prolificans (Formerly Scedosporium prolificans).</title>
        <authorList>
            <person name="Luo R."/>
            <person name="Zimin A."/>
            <person name="Workman R."/>
            <person name="Fan Y."/>
            <person name="Pertea G."/>
            <person name="Grossman N."/>
            <person name="Wear M.P."/>
            <person name="Jia B."/>
            <person name="Miller H."/>
            <person name="Casadevall A."/>
            <person name="Timp W."/>
            <person name="Zhang S.X."/>
            <person name="Salzberg S.L."/>
        </authorList>
    </citation>
    <scope>NUCLEOTIDE SEQUENCE [LARGE SCALE GENOMIC DNA]</scope>
    <source>
        <strain evidence="9 10">JHH-5317</strain>
    </source>
</reference>
<evidence type="ECO:0000256" key="5">
    <source>
        <dbReference type="PROSITE-ProRule" id="PRU00278"/>
    </source>
</evidence>
<name>A0A2N3NCQ3_9PEZI</name>
<dbReference type="InterPro" id="IPR043323">
    <property type="entry name" value="PIN4"/>
</dbReference>
<keyword evidence="4 5" id="KW-0413">Isomerase</keyword>
<organism evidence="9 10">
    <name type="scientific">Lomentospora prolificans</name>
    <dbReference type="NCBI Taxonomy" id="41688"/>
    <lineage>
        <taxon>Eukaryota</taxon>
        <taxon>Fungi</taxon>
        <taxon>Dikarya</taxon>
        <taxon>Ascomycota</taxon>
        <taxon>Pezizomycotina</taxon>
        <taxon>Sordariomycetes</taxon>
        <taxon>Hypocreomycetidae</taxon>
        <taxon>Microascales</taxon>
        <taxon>Microascaceae</taxon>
        <taxon>Lomentospora</taxon>
    </lineage>
</organism>
<evidence type="ECO:0000256" key="3">
    <source>
        <dbReference type="ARBA" id="ARBA00023110"/>
    </source>
</evidence>
<evidence type="ECO:0000256" key="4">
    <source>
        <dbReference type="ARBA" id="ARBA00023235"/>
    </source>
</evidence>
<evidence type="ECO:0000256" key="2">
    <source>
        <dbReference type="ARBA" id="ARBA00010242"/>
    </source>
</evidence>
<dbReference type="PANTHER" id="PTHR45995">
    <property type="match status" value="1"/>
</dbReference>
<dbReference type="InterPro" id="IPR046357">
    <property type="entry name" value="PPIase_dom_sf"/>
</dbReference>
<keyword evidence="10" id="KW-1185">Reference proteome</keyword>
<dbReference type="STRING" id="41688.A0A2N3NCQ3"/>
<dbReference type="VEuPathDB" id="FungiDB:jhhlp_001943"/>
<dbReference type="InParanoid" id="A0A2N3NCQ3"/>
<dbReference type="AlphaFoldDB" id="A0A2N3NCQ3"/>
<dbReference type="GO" id="GO:0006364">
    <property type="term" value="P:rRNA processing"/>
    <property type="evidence" value="ECO:0007669"/>
    <property type="project" value="InterPro"/>
</dbReference>
<keyword evidence="3 5" id="KW-0697">Rotamase</keyword>
<feature type="region of interest" description="Disordered" evidence="7">
    <location>
        <begin position="1"/>
        <end position="32"/>
    </location>
</feature>
<evidence type="ECO:0000256" key="1">
    <source>
        <dbReference type="ARBA" id="ARBA00000971"/>
    </source>
</evidence>
<comment type="catalytic activity">
    <reaction evidence="1 6">
        <text>[protein]-peptidylproline (omega=180) = [protein]-peptidylproline (omega=0)</text>
        <dbReference type="Rhea" id="RHEA:16237"/>
        <dbReference type="Rhea" id="RHEA-COMP:10747"/>
        <dbReference type="Rhea" id="RHEA-COMP:10748"/>
        <dbReference type="ChEBI" id="CHEBI:83833"/>
        <dbReference type="ChEBI" id="CHEBI:83834"/>
        <dbReference type="EC" id="5.2.1.8"/>
    </reaction>
</comment>
<dbReference type="OrthoDB" id="1911748at2759"/>
<dbReference type="Proteomes" id="UP000233524">
    <property type="component" value="Unassembled WGS sequence"/>
</dbReference>
<protein>
    <recommendedName>
        <fullName evidence="6">Peptidyl-prolyl cis-trans isomerase</fullName>
        <ecNumber evidence="6">5.2.1.8</ecNumber>
    </recommendedName>
</protein>
<gene>
    <name evidence="9" type="ORF">jhhlp_001943</name>
</gene>
<evidence type="ECO:0000259" key="8">
    <source>
        <dbReference type="PROSITE" id="PS50198"/>
    </source>
</evidence>
<dbReference type="PROSITE" id="PS50198">
    <property type="entry name" value="PPIC_PPIASE_2"/>
    <property type="match status" value="1"/>
</dbReference>
<accession>A0A2N3NCQ3</accession>
<feature type="domain" description="PpiC" evidence="8">
    <location>
        <begin position="32"/>
        <end position="124"/>
    </location>
</feature>
<proteinExistence type="inferred from homology"/>
<dbReference type="EMBL" id="NLAX01000008">
    <property type="protein sequence ID" value="PKS10193.1"/>
    <property type="molecule type" value="Genomic_DNA"/>
</dbReference>
<dbReference type="EC" id="5.2.1.8" evidence="6"/>
<dbReference type="Gene3D" id="3.10.50.40">
    <property type="match status" value="1"/>
</dbReference>
<sequence length="166" mass="18362">MAKGKANDKKAAAPAKGKGGKGDKEDKQVKGAQSINVRHILCEKHGKKEEALAKLRDGAKFDEVAREFSEDKARQGGALGWKTRGSLAPQFEEVAFNLEASSTGNPKFGEAKTEFGYHIIMVSLFLSLPYSCRLSDREISNLHFRLRVGNKQFYSNTMHTDDDNIT</sequence>
<evidence type="ECO:0000313" key="9">
    <source>
        <dbReference type="EMBL" id="PKS10193.1"/>
    </source>
</evidence>
<dbReference type="SUPFAM" id="SSF54534">
    <property type="entry name" value="FKBP-like"/>
    <property type="match status" value="1"/>
</dbReference>
<dbReference type="GO" id="GO:0003677">
    <property type="term" value="F:DNA binding"/>
    <property type="evidence" value="ECO:0007669"/>
    <property type="project" value="InterPro"/>
</dbReference>